<name>A0A9P4HM35_9PLEO</name>
<dbReference type="Proteomes" id="UP000799777">
    <property type="component" value="Unassembled WGS sequence"/>
</dbReference>
<gene>
    <name evidence="1" type="ORF">EK21DRAFT_106055</name>
</gene>
<evidence type="ECO:0000313" key="2">
    <source>
        <dbReference type="Proteomes" id="UP000799777"/>
    </source>
</evidence>
<sequence>MLPKNEEDVPSAIPQNPWSVRSGTYVRADGLVLALDGRDDFWSQHPEVKTGSQSVSVLCHSGKTLINELDQNQA</sequence>
<protein>
    <submittedName>
        <fullName evidence="1">Uncharacterized protein</fullName>
    </submittedName>
</protein>
<dbReference type="EMBL" id="ML978154">
    <property type="protein sequence ID" value="KAF2036739.1"/>
    <property type="molecule type" value="Genomic_DNA"/>
</dbReference>
<keyword evidence="2" id="KW-1185">Reference proteome</keyword>
<reference evidence="1" key="1">
    <citation type="journal article" date="2020" name="Stud. Mycol.">
        <title>101 Dothideomycetes genomes: a test case for predicting lifestyles and emergence of pathogens.</title>
        <authorList>
            <person name="Haridas S."/>
            <person name="Albert R."/>
            <person name="Binder M."/>
            <person name="Bloem J."/>
            <person name="Labutti K."/>
            <person name="Salamov A."/>
            <person name="Andreopoulos B."/>
            <person name="Baker S."/>
            <person name="Barry K."/>
            <person name="Bills G."/>
            <person name="Bluhm B."/>
            <person name="Cannon C."/>
            <person name="Castanera R."/>
            <person name="Culley D."/>
            <person name="Daum C."/>
            <person name="Ezra D."/>
            <person name="Gonzalez J."/>
            <person name="Henrissat B."/>
            <person name="Kuo A."/>
            <person name="Liang C."/>
            <person name="Lipzen A."/>
            <person name="Lutzoni F."/>
            <person name="Magnuson J."/>
            <person name="Mondo S."/>
            <person name="Nolan M."/>
            <person name="Ohm R."/>
            <person name="Pangilinan J."/>
            <person name="Park H.-J."/>
            <person name="Ramirez L."/>
            <person name="Alfaro M."/>
            <person name="Sun H."/>
            <person name="Tritt A."/>
            <person name="Yoshinaga Y."/>
            <person name="Zwiers L.-H."/>
            <person name="Turgeon B."/>
            <person name="Goodwin S."/>
            <person name="Spatafora J."/>
            <person name="Crous P."/>
            <person name="Grigoriev I."/>
        </authorList>
    </citation>
    <scope>NUCLEOTIDE SEQUENCE</scope>
    <source>
        <strain evidence="1">CBS 110217</strain>
    </source>
</reference>
<dbReference type="AlphaFoldDB" id="A0A9P4HM35"/>
<comment type="caution">
    <text evidence="1">The sequence shown here is derived from an EMBL/GenBank/DDBJ whole genome shotgun (WGS) entry which is preliminary data.</text>
</comment>
<organism evidence="1 2">
    <name type="scientific">Setomelanomma holmii</name>
    <dbReference type="NCBI Taxonomy" id="210430"/>
    <lineage>
        <taxon>Eukaryota</taxon>
        <taxon>Fungi</taxon>
        <taxon>Dikarya</taxon>
        <taxon>Ascomycota</taxon>
        <taxon>Pezizomycotina</taxon>
        <taxon>Dothideomycetes</taxon>
        <taxon>Pleosporomycetidae</taxon>
        <taxon>Pleosporales</taxon>
        <taxon>Pleosporineae</taxon>
        <taxon>Phaeosphaeriaceae</taxon>
        <taxon>Setomelanomma</taxon>
    </lineage>
</organism>
<proteinExistence type="predicted"/>
<evidence type="ECO:0000313" key="1">
    <source>
        <dbReference type="EMBL" id="KAF2036739.1"/>
    </source>
</evidence>
<accession>A0A9P4HM35</accession>
<dbReference type="OrthoDB" id="10447807at2759"/>